<evidence type="ECO:0000259" key="1">
    <source>
        <dbReference type="Pfam" id="PF14698"/>
    </source>
</evidence>
<proteinExistence type="predicted"/>
<dbReference type="Proteomes" id="UP001443914">
    <property type="component" value="Unassembled WGS sequence"/>
</dbReference>
<reference evidence="2" key="1">
    <citation type="submission" date="2024-03" db="EMBL/GenBank/DDBJ databases">
        <title>WGS assembly of Saponaria officinalis var. Norfolk2.</title>
        <authorList>
            <person name="Jenkins J."/>
            <person name="Shu S."/>
            <person name="Grimwood J."/>
            <person name="Barry K."/>
            <person name="Goodstein D."/>
            <person name="Schmutz J."/>
            <person name="Leebens-Mack J."/>
            <person name="Osbourn A."/>
        </authorList>
    </citation>
    <scope>NUCLEOTIDE SEQUENCE [LARGE SCALE GENOMIC DNA]</scope>
    <source>
        <strain evidence="2">JIC</strain>
    </source>
</reference>
<feature type="domain" description="Argininosuccinate lyase C-terminal" evidence="1">
    <location>
        <begin position="28"/>
        <end position="83"/>
    </location>
</feature>
<dbReference type="PANTHER" id="PTHR43814:SF1">
    <property type="entry name" value="ARGININOSUCCINATE LYASE"/>
    <property type="match status" value="1"/>
</dbReference>
<dbReference type="Gene3D" id="1.10.40.30">
    <property type="entry name" value="Fumarase/aspartase (C-terminal domain)"/>
    <property type="match status" value="1"/>
</dbReference>
<accession>A0AAW1IIJ2</accession>
<name>A0AAW1IIJ2_SAPOF</name>
<gene>
    <name evidence="2" type="ORF">RND81_09G041400</name>
</gene>
<protein>
    <recommendedName>
        <fullName evidence="1">Argininosuccinate lyase C-terminal domain-containing protein</fullName>
    </recommendedName>
</protein>
<keyword evidence="3" id="KW-1185">Reference proteome</keyword>
<organism evidence="2 3">
    <name type="scientific">Saponaria officinalis</name>
    <name type="common">Common soapwort</name>
    <name type="synonym">Lychnis saponaria</name>
    <dbReference type="NCBI Taxonomy" id="3572"/>
    <lineage>
        <taxon>Eukaryota</taxon>
        <taxon>Viridiplantae</taxon>
        <taxon>Streptophyta</taxon>
        <taxon>Embryophyta</taxon>
        <taxon>Tracheophyta</taxon>
        <taxon>Spermatophyta</taxon>
        <taxon>Magnoliopsida</taxon>
        <taxon>eudicotyledons</taxon>
        <taxon>Gunneridae</taxon>
        <taxon>Pentapetalae</taxon>
        <taxon>Caryophyllales</taxon>
        <taxon>Caryophyllaceae</taxon>
        <taxon>Caryophylleae</taxon>
        <taxon>Saponaria</taxon>
    </lineage>
</organism>
<dbReference type="InterPro" id="IPR029419">
    <property type="entry name" value="Arg_succ_lyase_C"/>
</dbReference>
<dbReference type="InterPro" id="IPR008948">
    <property type="entry name" value="L-Aspartase-like"/>
</dbReference>
<dbReference type="GO" id="GO:0042450">
    <property type="term" value="P:L-arginine biosynthetic process via ornithine"/>
    <property type="evidence" value="ECO:0007669"/>
    <property type="project" value="InterPro"/>
</dbReference>
<dbReference type="GO" id="GO:0005829">
    <property type="term" value="C:cytosol"/>
    <property type="evidence" value="ECO:0007669"/>
    <property type="project" value="TreeGrafter"/>
</dbReference>
<sequence length="119" mass="13147">MPLSKLLLTSNTSPNQFFPNCHNQTFLQGVPFTTGHDIVGRAVALCVSKGCTFEDLTLDDLRGINPVFDEDVYDYLWVENAVKNFCSYGSKGSECVANQLDFWAAQLEIDRSANGCTSL</sequence>
<dbReference type="EMBL" id="JBDFQZ010000009">
    <property type="protein sequence ID" value="KAK9689180.1"/>
    <property type="molecule type" value="Genomic_DNA"/>
</dbReference>
<dbReference type="GO" id="GO:0004056">
    <property type="term" value="F:argininosuccinate lyase activity"/>
    <property type="evidence" value="ECO:0007669"/>
    <property type="project" value="InterPro"/>
</dbReference>
<comment type="caution">
    <text evidence="2">The sequence shown here is derived from an EMBL/GenBank/DDBJ whole genome shotgun (WGS) entry which is preliminary data.</text>
</comment>
<dbReference type="SUPFAM" id="SSF48557">
    <property type="entry name" value="L-aspartase-like"/>
    <property type="match status" value="1"/>
</dbReference>
<evidence type="ECO:0000313" key="2">
    <source>
        <dbReference type="EMBL" id="KAK9689180.1"/>
    </source>
</evidence>
<dbReference type="AlphaFoldDB" id="A0AAW1IIJ2"/>
<evidence type="ECO:0000313" key="3">
    <source>
        <dbReference type="Proteomes" id="UP001443914"/>
    </source>
</evidence>
<dbReference type="Pfam" id="PF14698">
    <property type="entry name" value="ASL_C2"/>
    <property type="match status" value="1"/>
</dbReference>
<dbReference type="PANTHER" id="PTHR43814">
    <property type="entry name" value="ARGININOSUCCINATE LYASE"/>
    <property type="match status" value="1"/>
</dbReference>
<dbReference type="InterPro" id="IPR009049">
    <property type="entry name" value="Argininosuccinate_lyase"/>
</dbReference>